<comment type="function">
    <text evidence="13">NDH-1 shuttles electrons from an unknown electron donor, via FMN and iron-sulfur (Fe-S) centers, to quinones in the respiratory and/or the photosynthetic chain. The immediate electron acceptor for the enzyme in this species is believed to be plastoquinone. Couples the redox reaction to proton translocation, and thus conserves the redox energy in a proton gradient. Cyanobacterial NDH-1 also plays a role in inorganic carbon-concentration.</text>
</comment>
<evidence type="ECO:0000313" key="14">
    <source>
        <dbReference type="EMBL" id="TGG93035.1"/>
    </source>
</evidence>
<evidence type="ECO:0000256" key="3">
    <source>
        <dbReference type="ARBA" id="ARBA00022719"/>
    </source>
</evidence>
<keyword evidence="10 13" id="KW-0472">Membrane</keyword>
<evidence type="ECO:0000313" key="15">
    <source>
        <dbReference type="Proteomes" id="UP000317990"/>
    </source>
</evidence>
<keyword evidence="2 13" id="KW-0812">Transmembrane</keyword>
<dbReference type="EC" id="7.1.1.-" evidence="13"/>
<evidence type="ECO:0000256" key="5">
    <source>
        <dbReference type="ARBA" id="ARBA00022957"/>
    </source>
</evidence>
<evidence type="ECO:0000256" key="8">
    <source>
        <dbReference type="ARBA" id="ARBA00023027"/>
    </source>
</evidence>
<dbReference type="HAMAP" id="MF_01355">
    <property type="entry name" value="NDH1_NDH1L"/>
    <property type="match status" value="1"/>
</dbReference>
<dbReference type="Proteomes" id="UP000317990">
    <property type="component" value="Unassembled WGS sequence"/>
</dbReference>
<evidence type="ECO:0000256" key="4">
    <source>
        <dbReference type="ARBA" id="ARBA00022857"/>
    </source>
</evidence>
<evidence type="ECO:0000256" key="1">
    <source>
        <dbReference type="ARBA" id="ARBA00004141"/>
    </source>
</evidence>
<protein>
    <recommendedName>
        <fullName evidence="13">NAD(P)H-quinone oxidoreductase subunit L</fullName>
        <ecNumber evidence="13">7.1.1.-</ecNumber>
    </recommendedName>
    <alternativeName>
        <fullName evidence="13">NAD(P)H dehydrogenase I subunit L</fullName>
        <shortName evidence="13">NDH-1 subunit L</shortName>
        <shortName evidence="13">NDH-L</shortName>
    </alternativeName>
</protein>
<comment type="similarity">
    <text evidence="13">Belongs to the complex I NdhL subunit family.</text>
</comment>
<gene>
    <name evidence="13" type="primary">ndhL</name>
    <name evidence="14" type="ORF">ERJ67_04545</name>
</gene>
<dbReference type="PANTHER" id="PTHR36727">
    <property type="entry name" value="NAD(P)H-QUINONE OXIDOREDUCTASE SUBUNIT L, CHLOROPLASTIC"/>
    <property type="match status" value="1"/>
</dbReference>
<keyword evidence="3 13" id="KW-0874">Quinone</keyword>
<comment type="caution">
    <text evidence="14">The sequence shown here is derived from an EMBL/GenBank/DDBJ whole genome shotgun (WGS) entry which is preliminary data.</text>
</comment>
<keyword evidence="6 13" id="KW-1278">Translocase</keyword>
<evidence type="ECO:0000256" key="2">
    <source>
        <dbReference type="ARBA" id="ARBA00022692"/>
    </source>
</evidence>
<comment type="catalytic activity">
    <reaction evidence="12 13">
        <text>a plastoquinone + NADH + (n+1) H(+)(in) = a plastoquinol + NAD(+) + n H(+)(out)</text>
        <dbReference type="Rhea" id="RHEA:42608"/>
        <dbReference type="Rhea" id="RHEA-COMP:9561"/>
        <dbReference type="Rhea" id="RHEA-COMP:9562"/>
        <dbReference type="ChEBI" id="CHEBI:15378"/>
        <dbReference type="ChEBI" id="CHEBI:17757"/>
        <dbReference type="ChEBI" id="CHEBI:57540"/>
        <dbReference type="ChEBI" id="CHEBI:57945"/>
        <dbReference type="ChEBI" id="CHEBI:62192"/>
    </reaction>
</comment>
<evidence type="ECO:0000256" key="9">
    <source>
        <dbReference type="ARBA" id="ARBA00023078"/>
    </source>
</evidence>
<proteinExistence type="inferred from homology"/>
<dbReference type="InterPro" id="IPR019654">
    <property type="entry name" value="NADH-quinone_OxRdatse_su_L"/>
</dbReference>
<dbReference type="GO" id="GO:0016655">
    <property type="term" value="F:oxidoreductase activity, acting on NAD(P)H, quinone or similar compound as acceptor"/>
    <property type="evidence" value="ECO:0007669"/>
    <property type="project" value="UniProtKB-UniRule"/>
</dbReference>
<reference evidence="14 15" key="1">
    <citation type="journal article" date="2019" name="mSystems">
        <title>Life at home and on the roam: Genomic adaptions reflect the dual lifestyle of an intracellular, facultative symbiont.</title>
        <authorList>
            <person name="Burgsdorf I."/>
        </authorList>
    </citation>
    <scope>NUCLEOTIDE SEQUENCE [LARGE SCALE GENOMIC DNA]</scope>
    <source>
        <strain evidence="14">277cV</strain>
    </source>
</reference>
<evidence type="ECO:0000256" key="12">
    <source>
        <dbReference type="ARBA" id="ARBA00048026"/>
    </source>
</evidence>
<comment type="subunit">
    <text evidence="13">NDH-1 can be composed of about 15 different subunits; different subcomplexes with different compositions have been identified which probably have different functions.</text>
</comment>
<dbReference type="GO" id="GO:0048038">
    <property type="term" value="F:quinone binding"/>
    <property type="evidence" value="ECO:0007669"/>
    <property type="project" value="UniProtKB-KW"/>
</dbReference>
<keyword evidence="5 13" id="KW-0618">Plastoquinone</keyword>
<dbReference type="GO" id="GO:0031676">
    <property type="term" value="C:plasma membrane-derived thylakoid membrane"/>
    <property type="evidence" value="ECO:0007669"/>
    <property type="project" value="UniProtKB-SubCell"/>
</dbReference>
<keyword evidence="4 13" id="KW-0521">NADP</keyword>
<evidence type="ECO:0000256" key="13">
    <source>
        <dbReference type="HAMAP-Rule" id="MF_01355"/>
    </source>
</evidence>
<organism evidence="14 15">
    <name type="scientific">Aphanocapsa feldmannii 277cV</name>
    <dbReference type="NCBI Taxonomy" id="2507553"/>
    <lineage>
        <taxon>Bacteria</taxon>
        <taxon>Bacillati</taxon>
        <taxon>Cyanobacteriota</taxon>
        <taxon>Cyanophyceae</taxon>
        <taxon>Oscillatoriophycideae</taxon>
        <taxon>Chroococcales</taxon>
        <taxon>Microcystaceae</taxon>
        <taxon>Aphanocapsa</taxon>
    </lineage>
</organism>
<evidence type="ECO:0000256" key="10">
    <source>
        <dbReference type="ARBA" id="ARBA00023136"/>
    </source>
</evidence>
<feature type="transmembrane region" description="Helical" evidence="13">
    <location>
        <begin position="47"/>
        <end position="67"/>
    </location>
</feature>
<name>A0A524RNV3_9CHRO</name>
<dbReference type="Pfam" id="PF10716">
    <property type="entry name" value="NdhL"/>
    <property type="match status" value="1"/>
</dbReference>
<dbReference type="EMBL" id="SRMO01000054">
    <property type="protein sequence ID" value="TGG93035.1"/>
    <property type="molecule type" value="Genomic_DNA"/>
</dbReference>
<dbReference type="PANTHER" id="PTHR36727:SF2">
    <property type="entry name" value="NAD(P)H-QUINONE OXIDOREDUCTASE SUBUNIT L, CHLOROPLASTIC"/>
    <property type="match status" value="1"/>
</dbReference>
<dbReference type="AlphaFoldDB" id="A0A524RNV3"/>
<comment type="catalytic activity">
    <reaction evidence="11 13">
        <text>a plastoquinone + NADPH + (n+1) H(+)(in) = a plastoquinol + NADP(+) + n H(+)(out)</text>
        <dbReference type="Rhea" id="RHEA:42612"/>
        <dbReference type="Rhea" id="RHEA-COMP:9561"/>
        <dbReference type="Rhea" id="RHEA-COMP:9562"/>
        <dbReference type="ChEBI" id="CHEBI:15378"/>
        <dbReference type="ChEBI" id="CHEBI:17757"/>
        <dbReference type="ChEBI" id="CHEBI:57783"/>
        <dbReference type="ChEBI" id="CHEBI:58349"/>
        <dbReference type="ChEBI" id="CHEBI:62192"/>
    </reaction>
</comment>
<keyword evidence="9 13" id="KW-0793">Thylakoid</keyword>
<comment type="subcellular location">
    <subcellularLocation>
        <location evidence="13">Cellular thylakoid membrane</location>
        <topology evidence="13">Multi-pass membrane protein</topology>
    </subcellularLocation>
    <subcellularLocation>
        <location evidence="1">Membrane</location>
        <topology evidence="1">Multi-pass membrane protein</topology>
    </subcellularLocation>
</comment>
<keyword evidence="13" id="KW-0813">Transport</keyword>
<feature type="transmembrane region" description="Helical" evidence="13">
    <location>
        <begin position="12"/>
        <end position="35"/>
    </location>
</feature>
<sequence>MPALSSETLLLLALYVALGGAYLLVIPGLLMGWMNRRWHVMGKIERLVIYGMVFLFFPGLALLAPFLNLRLQGRRPG</sequence>
<evidence type="ECO:0000256" key="7">
    <source>
        <dbReference type="ARBA" id="ARBA00022989"/>
    </source>
</evidence>
<evidence type="ECO:0000256" key="11">
    <source>
        <dbReference type="ARBA" id="ARBA00047726"/>
    </source>
</evidence>
<keyword evidence="8 13" id="KW-0520">NAD</keyword>
<accession>A0A524RNV3</accession>
<keyword evidence="7 13" id="KW-1133">Transmembrane helix</keyword>
<evidence type="ECO:0000256" key="6">
    <source>
        <dbReference type="ARBA" id="ARBA00022967"/>
    </source>
</evidence>